<keyword evidence="4" id="KW-0378">Hydrolase</keyword>
<evidence type="ECO:0000256" key="3">
    <source>
        <dbReference type="ARBA" id="ARBA00022723"/>
    </source>
</evidence>
<dbReference type="SUPFAM" id="SSF55811">
    <property type="entry name" value="Nudix"/>
    <property type="match status" value="1"/>
</dbReference>
<dbReference type="RefSeq" id="WP_377557636.1">
    <property type="nucleotide sequence ID" value="NZ_JBHUMI010000017.1"/>
</dbReference>
<evidence type="ECO:0000256" key="1">
    <source>
        <dbReference type="ARBA" id="ARBA00001946"/>
    </source>
</evidence>
<reference evidence="8" key="1">
    <citation type="journal article" date="2019" name="Int. J. Syst. Evol. Microbiol.">
        <title>The Global Catalogue of Microorganisms (GCM) 10K type strain sequencing project: providing services to taxonomists for standard genome sequencing and annotation.</title>
        <authorList>
            <consortium name="The Broad Institute Genomics Platform"/>
            <consortium name="The Broad Institute Genome Sequencing Center for Infectious Disease"/>
            <person name="Wu L."/>
            <person name="Ma J."/>
        </authorList>
    </citation>
    <scope>NUCLEOTIDE SEQUENCE [LARGE SCALE GENOMIC DNA]</scope>
    <source>
        <strain evidence="8">R28</strain>
    </source>
</reference>
<evidence type="ECO:0000313" key="8">
    <source>
        <dbReference type="Proteomes" id="UP001597383"/>
    </source>
</evidence>
<dbReference type="PRINTS" id="PR00502">
    <property type="entry name" value="NUDIXFAMILY"/>
</dbReference>
<evidence type="ECO:0000259" key="6">
    <source>
        <dbReference type="PROSITE" id="PS51462"/>
    </source>
</evidence>
<dbReference type="Gene3D" id="3.90.79.10">
    <property type="entry name" value="Nucleoside Triphosphate Pyrophosphohydrolase"/>
    <property type="match status" value="1"/>
</dbReference>
<dbReference type="PANTHER" id="PTHR43758">
    <property type="entry name" value="7,8-DIHYDRO-8-OXOGUANINE TRIPHOSPHATASE"/>
    <property type="match status" value="1"/>
</dbReference>
<comment type="similarity">
    <text evidence="2">Belongs to the Nudix hydrolase family.</text>
</comment>
<dbReference type="CDD" id="cd18886">
    <property type="entry name" value="NUDIX_MutT_Nudt1"/>
    <property type="match status" value="1"/>
</dbReference>
<dbReference type="PROSITE" id="PS51462">
    <property type="entry name" value="NUDIX"/>
    <property type="match status" value="1"/>
</dbReference>
<dbReference type="EMBL" id="JBHUHQ010000016">
    <property type="protein sequence ID" value="MFD2045028.1"/>
    <property type="molecule type" value="Genomic_DNA"/>
</dbReference>
<dbReference type="InterPro" id="IPR015797">
    <property type="entry name" value="NUDIX_hydrolase-like_dom_sf"/>
</dbReference>
<evidence type="ECO:0000256" key="2">
    <source>
        <dbReference type="ARBA" id="ARBA00005582"/>
    </source>
</evidence>
<evidence type="ECO:0000313" key="7">
    <source>
        <dbReference type="EMBL" id="MFD2045028.1"/>
    </source>
</evidence>
<keyword evidence="3" id="KW-0479">Metal-binding</keyword>
<comment type="cofactor">
    <cofactor evidence="1">
        <name>Mg(2+)</name>
        <dbReference type="ChEBI" id="CHEBI:18420"/>
    </cofactor>
</comment>
<dbReference type="Pfam" id="PF00293">
    <property type="entry name" value="NUDIX"/>
    <property type="match status" value="1"/>
</dbReference>
<keyword evidence="5" id="KW-0460">Magnesium</keyword>
<dbReference type="Proteomes" id="UP001597383">
    <property type="component" value="Unassembled WGS sequence"/>
</dbReference>
<protein>
    <submittedName>
        <fullName evidence="7">NUDIX domain-containing protein</fullName>
    </submittedName>
</protein>
<name>A0ABW4W2U0_9BACI</name>
<proteinExistence type="inferred from homology"/>
<evidence type="ECO:0000256" key="5">
    <source>
        <dbReference type="ARBA" id="ARBA00022842"/>
    </source>
</evidence>
<organism evidence="7 8">
    <name type="scientific">Ornithinibacillus salinisoli</name>
    <dbReference type="NCBI Taxonomy" id="1848459"/>
    <lineage>
        <taxon>Bacteria</taxon>
        <taxon>Bacillati</taxon>
        <taxon>Bacillota</taxon>
        <taxon>Bacilli</taxon>
        <taxon>Bacillales</taxon>
        <taxon>Bacillaceae</taxon>
        <taxon>Ornithinibacillus</taxon>
    </lineage>
</organism>
<sequence length="150" mass="17585">MQRITNCIVIKDDHILLLQKPSRGWYAIPGGKMEQGETIQESVVREYWEETALTLANPRLAGVFTFSIFQHDELENEWMMFTFISDTYHGQLTEHCDEGELEWVPISRIHSLPMAEGDHKIFEHILHSESTVFGTFSYTNEMELIEYRMN</sequence>
<dbReference type="InterPro" id="IPR020476">
    <property type="entry name" value="Nudix_hydrolase"/>
</dbReference>
<dbReference type="PANTHER" id="PTHR43758:SF2">
    <property type="entry name" value="OXIDIZED PURINE NUCLEOSIDE TRIPHOSPHATE HYDROLASE"/>
    <property type="match status" value="1"/>
</dbReference>
<feature type="domain" description="Nudix hydrolase" evidence="6">
    <location>
        <begin position="1"/>
        <end position="127"/>
    </location>
</feature>
<gene>
    <name evidence="7" type="ORF">ACFSJF_12160</name>
</gene>
<accession>A0ABW4W2U0</accession>
<keyword evidence="8" id="KW-1185">Reference proteome</keyword>
<dbReference type="InterPro" id="IPR000086">
    <property type="entry name" value="NUDIX_hydrolase_dom"/>
</dbReference>
<evidence type="ECO:0000256" key="4">
    <source>
        <dbReference type="ARBA" id="ARBA00022801"/>
    </source>
</evidence>
<comment type="caution">
    <text evidence="7">The sequence shown here is derived from an EMBL/GenBank/DDBJ whole genome shotgun (WGS) entry which is preliminary data.</text>
</comment>